<dbReference type="EMBL" id="JAEHOH010000014">
    <property type="protein sequence ID" value="MBK0419638.1"/>
    <property type="molecule type" value="Genomic_DNA"/>
</dbReference>
<accession>A0A934Q8W6</accession>
<name>A0A934Q8W6_9MICO</name>
<sequence length="88" mass="9308">MARHDVTTRSKNGQWVNEIEDAPELSMSFRSREEAEQAGREFAAANGTRHVVEDSEPTGAITDGGDPDDPTPTAEAGGAPRNQSGPGD</sequence>
<dbReference type="Proteomes" id="UP000608530">
    <property type="component" value="Unassembled WGS sequence"/>
</dbReference>
<feature type="compositionally biased region" description="Basic and acidic residues" evidence="1">
    <location>
        <begin position="30"/>
        <end position="39"/>
    </location>
</feature>
<gene>
    <name evidence="2" type="ORF">JD276_11400</name>
</gene>
<dbReference type="RefSeq" id="WP_200115775.1">
    <property type="nucleotide sequence ID" value="NZ_JAEHOH010000014.1"/>
</dbReference>
<keyword evidence="3" id="KW-1185">Reference proteome</keyword>
<protein>
    <submittedName>
        <fullName evidence="2">DUF2188 domain-containing protein</fullName>
    </submittedName>
</protein>
<evidence type="ECO:0000313" key="2">
    <source>
        <dbReference type="EMBL" id="MBK0419638.1"/>
    </source>
</evidence>
<evidence type="ECO:0000256" key="1">
    <source>
        <dbReference type="SAM" id="MobiDB-lite"/>
    </source>
</evidence>
<dbReference type="AlphaFoldDB" id="A0A934Q8W6"/>
<feature type="region of interest" description="Disordered" evidence="1">
    <location>
        <begin position="29"/>
        <end position="88"/>
    </location>
</feature>
<evidence type="ECO:0000313" key="3">
    <source>
        <dbReference type="Proteomes" id="UP000608530"/>
    </source>
</evidence>
<proteinExistence type="predicted"/>
<reference evidence="2" key="1">
    <citation type="submission" date="2020-12" db="EMBL/GenBank/DDBJ databases">
        <title>Leucobacter sp. CAS1, isolated from Chromium sludge.</title>
        <authorList>
            <person name="Xu Z."/>
        </authorList>
    </citation>
    <scope>NUCLEOTIDE SEQUENCE</scope>
    <source>
        <strain evidence="2">CSA1</strain>
    </source>
</reference>
<dbReference type="Pfam" id="PF09954">
    <property type="entry name" value="DUF2188"/>
    <property type="match status" value="1"/>
</dbReference>
<dbReference type="InterPro" id="IPR018691">
    <property type="entry name" value="DUF2188"/>
</dbReference>
<comment type="caution">
    <text evidence="2">The sequence shown here is derived from an EMBL/GenBank/DDBJ whole genome shotgun (WGS) entry which is preliminary data.</text>
</comment>
<organism evidence="2 3">
    <name type="scientific">Leucobacter chromiisoli</name>
    <dbReference type="NCBI Taxonomy" id="2796471"/>
    <lineage>
        <taxon>Bacteria</taxon>
        <taxon>Bacillati</taxon>
        <taxon>Actinomycetota</taxon>
        <taxon>Actinomycetes</taxon>
        <taxon>Micrococcales</taxon>
        <taxon>Microbacteriaceae</taxon>
        <taxon>Leucobacter</taxon>
    </lineage>
</organism>